<name>A0A6A7A647_9PLEO</name>
<organism evidence="3 4">
    <name type="scientific">Ophiobolus disseminans</name>
    <dbReference type="NCBI Taxonomy" id="1469910"/>
    <lineage>
        <taxon>Eukaryota</taxon>
        <taxon>Fungi</taxon>
        <taxon>Dikarya</taxon>
        <taxon>Ascomycota</taxon>
        <taxon>Pezizomycotina</taxon>
        <taxon>Dothideomycetes</taxon>
        <taxon>Pleosporomycetidae</taxon>
        <taxon>Pleosporales</taxon>
        <taxon>Pleosporineae</taxon>
        <taxon>Phaeosphaeriaceae</taxon>
        <taxon>Ophiobolus</taxon>
    </lineage>
</organism>
<dbReference type="EMBL" id="MU006223">
    <property type="protein sequence ID" value="KAF2828065.1"/>
    <property type="molecule type" value="Genomic_DNA"/>
</dbReference>
<proteinExistence type="predicted"/>
<reference evidence="3" key="1">
    <citation type="journal article" date="2020" name="Stud. Mycol.">
        <title>101 Dothideomycetes genomes: a test case for predicting lifestyles and emergence of pathogens.</title>
        <authorList>
            <person name="Haridas S."/>
            <person name="Albert R."/>
            <person name="Binder M."/>
            <person name="Bloem J."/>
            <person name="Labutti K."/>
            <person name="Salamov A."/>
            <person name="Andreopoulos B."/>
            <person name="Baker S."/>
            <person name="Barry K."/>
            <person name="Bills G."/>
            <person name="Bluhm B."/>
            <person name="Cannon C."/>
            <person name="Castanera R."/>
            <person name="Culley D."/>
            <person name="Daum C."/>
            <person name="Ezra D."/>
            <person name="Gonzalez J."/>
            <person name="Henrissat B."/>
            <person name="Kuo A."/>
            <person name="Liang C."/>
            <person name="Lipzen A."/>
            <person name="Lutzoni F."/>
            <person name="Magnuson J."/>
            <person name="Mondo S."/>
            <person name="Nolan M."/>
            <person name="Ohm R."/>
            <person name="Pangilinan J."/>
            <person name="Park H.-J."/>
            <person name="Ramirez L."/>
            <person name="Alfaro M."/>
            <person name="Sun H."/>
            <person name="Tritt A."/>
            <person name="Yoshinaga Y."/>
            <person name="Zwiers L.-H."/>
            <person name="Turgeon B."/>
            <person name="Goodwin S."/>
            <person name="Spatafora J."/>
            <person name="Crous P."/>
            <person name="Grigoriev I."/>
        </authorList>
    </citation>
    <scope>NUCLEOTIDE SEQUENCE</scope>
    <source>
        <strain evidence="3">CBS 113818</strain>
    </source>
</reference>
<feature type="compositionally biased region" description="Polar residues" evidence="2">
    <location>
        <begin position="424"/>
        <end position="438"/>
    </location>
</feature>
<sequence>MSEDSITIAVQTAGSGSAGVAYQEWPQRSNKPREQTVELFLTVSSGKLYYTSALTSLPIIGMNAASPLLVLAEDRQQQHSSDSSLSDCPDSDDEESSARSVTQQGGLGKYEAPGIAVAARFSRGLRDAYGPDLWFQVLPIEDEEVEKMYSSKKNRSCLQVMPGKVFFGDTTHEKLGPVKVWGTLRKLAVLKQSPHRIGWRLILFNDGDYSDIKLPRSLSGDVRLDSTFSLLWMEEFDTKQTDQWTDRVSTCIRVALIDEGYSEATDFKTRVRKDNLLDTIRTNLARQKNPLPSATVSDSVIAKTARPLSDGHNELGNQSPVGLTEASDTMVSRQTTPKDVAGSENTLGKRETHLAPTSGTSSPLAKRLRVEHPGTPSATSQHSGQGVAAATRIASSSSNEVEQFSQTPALAETPPPALGGKALPTTSQGHDPTTVGTDQTKEAGLKAKIRTLERTNANLNAKANRQEDQLRTLNQQQEKPNDRIRELNDTVLELQNANASSAIRISDQNEQIRARITLEKDLNDKIRTLQQTIKGLNVHVHTQDQQLASQVEHEAELKEQIDTLQHTNACLKERNTDLAAENDALLLQTSTQTFTQAPTRSSAPDTDPDVSERLTQANGDLKRRNKHLHTELSAASKDNTTLRHTNDMLVDVKNAHIKHCQPVMLERLEMKKTLQGNQGEEAKRLAEYEYVEMFGLTVKK</sequence>
<keyword evidence="4" id="KW-1185">Reference proteome</keyword>
<protein>
    <submittedName>
        <fullName evidence="3">Uncharacterized protein</fullName>
    </submittedName>
</protein>
<feature type="region of interest" description="Disordered" evidence="2">
    <location>
        <begin position="75"/>
        <end position="106"/>
    </location>
</feature>
<feature type="compositionally biased region" description="Polar residues" evidence="2">
    <location>
        <begin position="393"/>
        <end position="406"/>
    </location>
</feature>
<feature type="region of interest" description="Disordered" evidence="2">
    <location>
        <begin position="306"/>
        <end position="438"/>
    </location>
</feature>
<feature type="compositionally biased region" description="Low complexity" evidence="2">
    <location>
        <begin position="78"/>
        <end position="88"/>
    </location>
</feature>
<feature type="coiled-coil region" evidence="1">
    <location>
        <begin position="442"/>
        <end position="476"/>
    </location>
</feature>
<accession>A0A6A7A647</accession>
<evidence type="ECO:0000313" key="4">
    <source>
        <dbReference type="Proteomes" id="UP000799424"/>
    </source>
</evidence>
<evidence type="ECO:0000256" key="1">
    <source>
        <dbReference type="SAM" id="Coils"/>
    </source>
</evidence>
<keyword evidence="1" id="KW-0175">Coiled coil</keyword>
<evidence type="ECO:0000256" key="2">
    <source>
        <dbReference type="SAM" id="MobiDB-lite"/>
    </source>
</evidence>
<gene>
    <name evidence="3" type="ORF">CC86DRAFT_381028</name>
</gene>
<dbReference type="AlphaFoldDB" id="A0A6A7A647"/>
<evidence type="ECO:0000313" key="3">
    <source>
        <dbReference type="EMBL" id="KAF2828065.1"/>
    </source>
</evidence>
<feature type="region of interest" description="Disordered" evidence="2">
    <location>
        <begin position="592"/>
        <end position="611"/>
    </location>
</feature>
<feature type="compositionally biased region" description="Polar residues" evidence="2">
    <location>
        <begin position="315"/>
        <end position="337"/>
    </location>
</feature>
<dbReference type="OrthoDB" id="3682822at2759"/>
<feature type="coiled-coil region" evidence="1">
    <location>
        <begin position="554"/>
        <end position="581"/>
    </location>
</feature>
<dbReference type="Proteomes" id="UP000799424">
    <property type="component" value="Unassembled WGS sequence"/>
</dbReference>